<dbReference type="RefSeq" id="WP_368653488.1">
    <property type="nucleotide sequence ID" value="NZ_CP162599.1"/>
</dbReference>
<protein>
    <submittedName>
        <fullName evidence="1">DUF951 domain-containing protein</fullName>
    </submittedName>
</protein>
<dbReference type="Pfam" id="PF06107">
    <property type="entry name" value="DUF951"/>
    <property type="match status" value="1"/>
</dbReference>
<proteinExistence type="predicted"/>
<dbReference type="InterPro" id="IPR009296">
    <property type="entry name" value="DUF951"/>
</dbReference>
<accession>A0AB39HQM6</accession>
<sequence>MANNKDFGLNDIVEMKKQHPCGENRWKIIRMGMDIRIKCQGCEHSVLIPRREFVKKVKRIIEKHEE</sequence>
<dbReference type="PIRSF" id="PIRSF037263">
    <property type="entry name" value="DUF951_bac"/>
    <property type="match status" value="1"/>
</dbReference>
<gene>
    <name evidence="1" type="ORF">AB4Y30_17600</name>
</gene>
<organism evidence="1">
    <name type="scientific">Ornithinibacillus sp. 4-3</name>
    <dbReference type="NCBI Taxonomy" id="3231488"/>
    <lineage>
        <taxon>Bacteria</taxon>
        <taxon>Bacillati</taxon>
        <taxon>Bacillota</taxon>
        <taxon>Bacilli</taxon>
        <taxon>Bacillales</taxon>
        <taxon>Bacillaceae</taxon>
        <taxon>Ornithinibacillus</taxon>
    </lineage>
</organism>
<dbReference type="PANTHER" id="PTHR38455">
    <property type="entry name" value="HYPOTHETICAL CYTOSOLIC PROTEIN"/>
    <property type="match status" value="1"/>
</dbReference>
<dbReference type="PANTHER" id="PTHR38455:SF1">
    <property type="entry name" value="DUF951 DOMAIN-CONTAINING PROTEIN"/>
    <property type="match status" value="1"/>
</dbReference>
<dbReference type="AlphaFoldDB" id="A0AB39HQM6"/>
<name>A0AB39HQM6_9BACI</name>
<reference evidence="1" key="1">
    <citation type="submission" date="2024-07" db="EMBL/GenBank/DDBJ databases">
        <title>Halotolerant mesophilic bacterium Ornithinibacillus sp. 4-3, sp. nov., isolated from soil.</title>
        <authorList>
            <person name="Sidarenka A.V."/>
            <person name="Guliayeva D.E."/>
            <person name="Leanovich S.I."/>
            <person name="Hileuskaya K.S."/>
            <person name="Akhremchuk A.E."/>
            <person name="Sikolenko M.A."/>
            <person name="Valentovich L.N."/>
        </authorList>
    </citation>
    <scope>NUCLEOTIDE SEQUENCE</scope>
    <source>
        <strain evidence="1">4-3</strain>
    </source>
</reference>
<dbReference type="EMBL" id="CP162599">
    <property type="protein sequence ID" value="XDK32800.1"/>
    <property type="molecule type" value="Genomic_DNA"/>
</dbReference>
<evidence type="ECO:0000313" key="1">
    <source>
        <dbReference type="EMBL" id="XDK32800.1"/>
    </source>
</evidence>